<evidence type="ECO:0000313" key="1">
    <source>
        <dbReference type="EMBL" id="GLC24271.1"/>
    </source>
</evidence>
<protein>
    <submittedName>
        <fullName evidence="1">Uncharacterized protein</fullName>
    </submittedName>
</protein>
<accession>A0AA37Q776</accession>
<keyword evidence="2" id="KW-1185">Reference proteome</keyword>
<dbReference type="Proteomes" id="UP001161325">
    <property type="component" value="Unassembled WGS sequence"/>
</dbReference>
<name>A0AA37Q776_9BACT</name>
<proteinExistence type="predicted"/>
<reference evidence="1" key="1">
    <citation type="submission" date="2022-08" db="EMBL/GenBank/DDBJ databases">
        <title>Draft genome sequencing of Roseisolibacter agri AW1220.</title>
        <authorList>
            <person name="Tobiishi Y."/>
            <person name="Tonouchi A."/>
        </authorList>
    </citation>
    <scope>NUCLEOTIDE SEQUENCE</scope>
    <source>
        <strain evidence="1">AW1220</strain>
    </source>
</reference>
<organism evidence="1 2">
    <name type="scientific">Roseisolibacter agri</name>
    <dbReference type="NCBI Taxonomy" id="2014610"/>
    <lineage>
        <taxon>Bacteria</taxon>
        <taxon>Pseudomonadati</taxon>
        <taxon>Gemmatimonadota</taxon>
        <taxon>Gemmatimonadia</taxon>
        <taxon>Gemmatimonadales</taxon>
        <taxon>Gemmatimonadaceae</taxon>
        <taxon>Roseisolibacter</taxon>
    </lineage>
</organism>
<dbReference type="EMBL" id="BRXS01000001">
    <property type="protein sequence ID" value="GLC24271.1"/>
    <property type="molecule type" value="Genomic_DNA"/>
</dbReference>
<comment type="caution">
    <text evidence="1">The sequence shown here is derived from an EMBL/GenBank/DDBJ whole genome shotgun (WGS) entry which is preliminary data.</text>
</comment>
<gene>
    <name evidence="1" type="ORF">rosag_07840</name>
</gene>
<evidence type="ECO:0000313" key="2">
    <source>
        <dbReference type="Proteomes" id="UP001161325"/>
    </source>
</evidence>
<dbReference type="AlphaFoldDB" id="A0AA37Q776"/>
<sequence length="103" mass="11601">MKPWKLGLQDSARRAFRGPDGTMWTVEVRAPGASNAMVVFLHPDATSRQDRYNWFLATGPEASDPTARLSSADVLKSLDDRALLRLYRKSMRVDSHVPRFEPG</sequence>
<dbReference type="RefSeq" id="WP_284348719.1">
    <property type="nucleotide sequence ID" value="NZ_BRXS01000001.1"/>
</dbReference>